<dbReference type="EMBL" id="FNHI01000024">
    <property type="protein sequence ID" value="SDN32687.1"/>
    <property type="molecule type" value="Genomic_DNA"/>
</dbReference>
<reference evidence="4" key="1">
    <citation type="submission" date="2016-10" db="EMBL/GenBank/DDBJ databases">
        <authorList>
            <person name="Varghese N."/>
            <person name="Submissions S."/>
        </authorList>
    </citation>
    <scope>NUCLEOTIDE SEQUENCE [LARGE SCALE GENOMIC DNA]</scope>
    <source>
        <strain evidence="4">CGMCC 4.7042</strain>
    </source>
</reference>
<evidence type="ECO:0000256" key="1">
    <source>
        <dbReference type="SAM" id="MobiDB-lite"/>
    </source>
</evidence>
<sequence length="330" mass="32108">MSRKKTLSGKKKIALMIGAAALVGGTAVVMTGTSNASAACDGFAQAVRNNENFIAGQRANPDAQSAARIANREAVIRQINLQQEAAGCADGSGGGDQAAAPAQPSAGQGQAAGGGAADAGAGAGAGAGAAGEVVCAGQNLTFSNDGGAPAASSGQFPIGTQLKVTNLANNKTTTVEVTSTSGSCALLNAAAFEQVREAGKNVIREVRIERLGAGGAGGGDAAQPPADEQPPADDAGDQAGGGDQGGAAGEVVCAGSTVTLSGEGGAPAASSGQFPVGTQLKVTNLDNDKSTTVEVTSTSGSCALLNNAAFEQVREPGKFLIRNARIERVG</sequence>
<evidence type="ECO:0000256" key="2">
    <source>
        <dbReference type="SAM" id="SignalP"/>
    </source>
</evidence>
<dbReference type="OrthoDB" id="3370467at2"/>
<proteinExistence type="predicted"/>
<feature type="region of interest" description="Disordered" evidence="1">
    <location>
        <begin position="214"/>
        <end position="248"/>
    </location>
</feature>
<feature type="region of interest" description="Disordered" evidence="1">
    <location>
        <begin position="87"/>
        <end position="118"/>
    </location>
</feature>
<name>A0A1H0AH29_9ACTN</name>
<dbReference type="GeneID" id="40833094"/>
<dbReference type="RefSeq" id="WP_093660197.1">
    <property type="nucleotide sequence ID" value="NZ_FNHI01000024.1"/>
</dbReference>
<gene>
    <name evidence="3" type="ORF">SAMN05444921_12456</name>
</gene>
<dbReference type="AlphaFoldDB" id="A0A1H0AH29"/>
<dbReference type="STRING" id="1196353.SAMN05444921_12456"/>
<feature type="compositionally biased region" description="Gly residues" evidence="1">
    <location>
        <begin position="238"/>
        <end position="248"/>
    </location>
</feature>
<keyword evidence="2" id="KW-0732">Signal</keyword>
<evidence type="ECO:0000313" key="3">
    <source>
        <dbReference type="EMBL" id="SDN32687.1"/>
    </source>
</evidence>
<accession>A0A1H0AH29</accession>
<keyword evidence="4" id="KW-1185">Reference proteome</keyword>
<evidence type="ECO:0008006" key="5">
    <source>
        <dbReference type="Google" id="ProtNLM"/>
    </source>
</evidence>
<protein>
    <recommendedName>
        <fullName evidence="5">Secreted protein</fullName>
    </recommendedName>
</protein>
<feature type="compositionally biased region" description="Low complexity" evidence="1">
    <location>
        <begin position="97"/>
        <end position="109"/>
    </location>
</feature>
<dbReference type="Proteomes" id="UP000199063">
    <property type="component" value="Unassembled WGS sequence"/>
</dbReference>
<feature type="signal peptide" evidence="2">
    <location>
        <begin position="1"/>
        <end position="38"/>
    </location>
</feature>
<feature type="chain" id="PRO_5011484360" description="Secreted protein" evidence="2">
    <location>
        <begin position="39"/>
        <end position="330"/>
    </location>
</feature>
<organism evidence="3 4">
    <name type="scientific">Streptomyces wuyuanensis</name>
    <dbReference type="NCBI Taxonomy" id="1196353"/>
    <lineage>
        <taxon>Bacteria</taxon>
        <taxon>Bacillati</taxon>
        <taxon>Actinomycetota</taxon>
        <taxon>Actinomycetes</taxon>
        <taxon>Kitasatosporales</taxon>
        <taxon>Streptomycetaceae</taxon>
        <taxon>Streptomyces</taxon>
    </lineage>
</organism>
<evidence type="ECO:0000313" key="4">
    <source>
        <dbReference type="Proteomes" id="UP000199063"/>
    </source>
</evidence>